<dbReference type="FunFam" id="1.10.246.90:FF:000005">
    <property type="entry name" value="Nucleolar protein 5, putative"/>
    <property type="match status" value="1"/>
</dbReference>
<dbReference type="Proteomes" id="UP000015354">
    <property type="component" value="Unassembled WGS sequence"/>
</dbReference>
<comment type="caution">
    <text evidence="8">The sequence shown here is derived from an EMBL/GenBank/DDBJ whole genome shotgun (WGS) entry which is preliminary data.</text>
</comment>
<evidence type="ECO:0000256" key="1">
    <source>
        <dbReference type="ARBA" id="ARBA00004604"/>
    </source>
</evidence>
<dbReference type="OrthoDB" id="6780543at2759"/>
<dbReference type="SUPFAM" id="SSF89124">
    <property type="entry name" value="Nop domain"/>
    <property type="match status" value="1"/>
</dbReference>
<dbReference type="SMART" id="SM00931">
    <property type="entry name" value="NOSIC"/>
    <property type="match status" value="1"/>
</dbReference>
<dbReference type="Gene3D" id="1.10.287.4070">
    <property type="match status" value="1"/>
</dbReference>
<comment type="subcellular location">
    <subcellularLocation>
        <location evidence="1">Nucleus</location>
        <location evidence="1">Nucleolus</location>
    </subcellularLocation>
</comment>
<organism evidence="8 9">
    <name type="scientific">Strigomonas culicis</name>
    <dbReference type="NCBI Taxonomy" id="28005"/>
    <lineage>
        <taxon>Eukaryota</taxon>
        <taxon>Discoba</taxon>
        <taxon>Euglenozoa</taxon>
        <taxon>Kinetoplastea</taxon>
        <taxon>Metakinetoplastina</taxon>
        <taxon>Trypanosomatida</taxon>
        <taxon>Trypanosomatidae</taxon>
        <taxon>Strigomonadinae</taxon>
        <taxon>Strigomonas</taxon>
    </lineage>
</organism>
<evidence type="ECO:0000256" key="4">
    <source>
        <dbReference type="ARBA" id="ARBA00023242"/>
    </source>
</evidence>
<reference evidence="8 9" key="1">
    <citation type="journal article" date="2013" name="PLoS ONE">
        <title>Predicting the Proteins of Angomonas deanei, Strigomonas culicis and Their Respective Endosymbionts Reveals New Aspects of the Trypanosomatidae Family.</title>
        <authorList>
            <person name="Motta M.C."/>
            <person name="Martins A.C."/>
            <person name="de Souza S.S."/>
            <person name="Catta-Preta C.M."/>
            <person name="Silva R."/>
            <person name="Klein C.C."/>
            <person name="de Almeida L.G."/>
            <person name="de Lima Cunha O."/>
            <person name="Ciapina L.P."/>
            <person name="Brocchi M."/>
            <person name="Colabardini A.C."/>
            <person name="de Araujo Lima B."/>
            <person name="Machado C.R."/>
            <person name="de Almeida Soares C.M."/>
            <person name="Probst C.M."/>
            <person name="de Menezes C.B."/>
            <person name="Thompson C.E."/>
            <person name="Bartholomeu D.C."/>
            <person name="Gradia D.F."/>
            <person name="Pavoni D.P."/>
            <person name="Grisard E.C."/>
            <person name="Fantinatti-Garboggini F."/>
            <person name="Marchini F.K."/>
            <person name="Rodrigues-Luiz G.F."/>
            <person name="Wagner G."/>
            <person name="Goldman G.H."/>
            <person name="Fietto J.L."/>
            <person name="Elias M.C."/>
            <person name="Goldman M.H."/>
            <person name="Sagot M.F."/>
            <person name="Pereira M."/>
            <person name="Stoco P.H."/>
            <person name="de Mendonca-Neto R.P."/>
            <person name="Teixeira S.M."/>
            <person name="Maciel T.E."/>
            <person name="de Oliveira Mendes T.A."/>
            <person name="Urmenyi T.P."/>
            <person name="de Souza W."/>
            <person name="Schenkman S."/>
            <person name="de Vasconcelos A.T."/>
        </authorList>
    </citation>
    <scope>NUCLEOTIDE SEQUENCE [LARGE SCALE GENOMIC DNA]</scope>
</reference>
<dbReference type="FunFam" id="1.10.287.4070:FF:000004">
    <property type="entry name" value="Nucleolar protein 56"/>
    <property type="match status" value="1"/>
</dbReference>
<dbReference type="InterPro" id="IPR012974">
    <property type="entry name" value="NOP58/56_N"/>
</dbReference>
<evidence type="ECO:0000256" key="2">
    <source>
        <dbReference type="ARBA" id="ARBA00009211"/>
    </source>
</evidence>
<dbReference type="PROSITE" id="PS51358">
    <property type="entry name" value="NOP"/>
    <property type="match status" value="1"/>
</dbReference>
<keyword evidence="4" id="KW-0539">Nucleus</keyword>
<dbReference type="Pfam" id="PF01798">
    <property type="entry name" value="Nop"/>
    <property type="match status" value="1"/>
</dbReference>
<dbReference type="EMBL" id="ATMH01009196">
    <property type="protein sequence ID" value="EPY20017.1"/>
    <property type="molecule type" value="Genomic_DNA"/>
</dbReference>
<evidence type="ECO:0000313" key="9">
    <source>
        <dbReference type="Proteomes" id="UP000015354"/>
    </source>
</evidence>
<dbReference type="InterPro" id="IPR002687">
    <property type="entry name" value="Nop_dom"/>
</dbReference>
<dbReference type="InterPro" id="IPR012976">
    <property type="entry name" value="NOSIC"/>
</dbReference>
<dbReference type="PANTHER" id="PTHR10894">
    <property type="entry name" value="NUCLEOLAR PROTEIN 5 NUCLEOLAR PROTEIN NOP5 NOP58"/>
    <property type="match status" value="1"/>
</dbReference>
<dbReference type="GO" id="GO:0032040">
    <property type="term" value="C:small-subunit processome"/>
    <property type="evidence" value="ECO:0007669"/>
    <property type="project" value="InterPro"/>
</dbReference>
<proteinExistence type="inferred from homology"/>
<dbReference type="AlphaFoldDB" id="S9TP12"/>
<dbReference type="InterPro" id="IPR036070">
    <property type="entry name" value="Nop_dom_sf"/>
</dbReference>
<evidence type="ECO:0000256" key="6">
    <source>
        <dbReference type="SAM" id="MobiDB-lite"/>
    </source>
</evidence>
<dbReference type="Pfam" id="PF08156">
    <property type="entry name" value="NOP5NT"/>
    <property type="match status" value="1"/>
</dbReference>
<evidence type="ECO:0000256" key="5">
    <source>
        <dbReference type="ARBA" id="ARBA00040742"/>
    </source>
</evidence>
<dbReference type="GO" id="GO:0031428">
    <property type="term" value="C:box C/D methylation guide snoRNP complex"/>
    <property type="evidence" value="ECO:0007669"/>
    <property type="project" value="InterPro"/>
</dbReference>
<accession>S9TP12</accession>
<comment type="similarity">
    <text evidence="2">Belongs to the NOP5/NOP56 family.</text>
</comment>
<dbReference type="GO" id="GO:0042254">
    <property type="term" value="P:ribosome biogenesis"/>
    <property type="evidence" value="ECO:0007669"/>
    <property type="project" value="UniProtKB-KW"/>
</dbReference>
<evidence type="ECO:0000256" key="3">
    <source>
        <dbReference type="ARBA" id="ARBA00022517"/>
    </source>
</evidence>
<dbReference type="GO" id="GO:0030515">
    <property type="term" value="F:snoRNA binding"/>
    <property type="evidence" value="ECO:0007669"/>
    <property type="project" value="InterPro"/>
</dbReference>
<name>S9TP12_9TRYP</name>
<feature type="region of interest" description="Disordered" evidence="6">
    <location>
        <begin position="443"/>
        <end position="474"/>
    </location>
</feature>
<sequence length="474" mass="52351">MSKTLYVLYEAPTGYALFKVLSTEEIGADDVALQRDLQELNTFSPWVKLASFAPFDSPENALEDAISISESLLSPFLRNFLSTALAKRASKGEGWELGVQDPKLGTAVAEGLQYPVVCNETVTELCRCLRLHAEKLLPGHSDGDVPRAQCGLGHAFSRTKVKFNVHRSDNMIIQASALAEHLDKGVNLLGMRVKEWYGWHFPELAKEVPEPLKYARVALLIGSRDTLESRDVDELTQEIAGILEGDEALAARVYEKAVTSMGGAMAEVDWDCIRTFATRVASLGSYRESLAQYLVDKMMMVAPNLTQLIGQNIGAKLISKAGSLTNLAKSPASTIQILGAEKALFRALKKKKGNTPKYGLIFHSSFIQRAAKEHRGKISRYLANKAALATRIDCFMEQPPTVFGEKLREQVEARLSFFDTGNKPPSNKAAMAEALEQYQKLLRKKDKKRDRDAEDEEVAAPKKKKKVVAASESD</sequence>
<keyword evidence="9" id="KW-1185">Reference proteome</keyword>
<dbReference type="Gene3D" id="1.10.246.90">
    <property type="entry name" value="Nop domain"/>
    <property type="match status" value="1"/>
</dbReference>
<dbReference type="InterPro" id="IPR045056">
    <property type="entry name" value="Nop56/Nop58"/>
</dbReference>
<evidence type="ECO:0000259" key="7">
    <source>
        <dbReference type="PROSITE" id="PS51358"/>
    </source>
</evidence>
<feature type="domain" description="Nop" evidence="7">
    <location>
        <begin position="301"/>
        <end position="420"/>
    </location>
</feature>
<gene>
    <name evidence="8" type="ORF">STCU_09196</name>
</gene>
<keyword evidence="3" id="KW-0690">Ribosome biogenesis</keyword>
<protein>
    <recommendedName>
        <fullName evidence="5">Nucleolar protein 56</fullName>
    </recommendedName>
</protein>
<evidence type="ECO:0000313" key="8">
    <source>
        <dbReference type="EMBL" id="EPY20017.1"/>
    </source>
</evidence>
<dbReference type="PANTHER" id="PTHR10894:SF0">
    <property type="entry name" value="NUCLEOLAR PROTEIN 56"/>
    <property type="match status" value="1"/>
</dbReference>
<dbReference type="InterPro" id="IPR042239">
    <property type="entry name" value="Nop_C"/>
</dbReference>